<dbReference type="InterPro" id="IPR049853">
    <property type="entry name" value="CarO_OMP"/>
</dbReference>
<protein>
    <recommendedName>
        <fullName evidence="4">Outer membrane protein beta-barrel domain-containing protein</fullName>
    </recommendedName>
</protein>
<gene>
    <name evidence="2" type="ORF">P255_01687</name>
</gene>
<dbReference type="EMBL" id="AYEU01000006">
    <property type="protein sequence ID" value="ESK51181.1"/>
    <property type="molecule type" value="Genomic_DNA"/>
</dbReference>
<dbReference type="SUPFAM" id="SSF56925">
    <property type="entry name" value="OMPA-like"/>
    <property type="match status" value="1"/>
</dbReference>
<accession>V2URD3</accession>
<evidence type="ECO:0008006" key="4">
    <source>
        <dbReference type="Google" id="ProtNLM"/>
    </source>
</evidence>
<dbReference type="NCBIfam" id="NF038067">
    <property type="entry name" value="OMP_CarO"/>
    <property type="match status" value="1"/>
</dbReference>
<dbReference type="InterPro" id="IPR011250">
    <property type="entry name" value="OMP/PagP_B-barrel"/>
</dbReference>
<dbReference type="RefSeq" id="WP_004900422.1">
    <property type="nucleotide sequence ID" value="NZ_BBTI01000002.1"/>
</dbReference>
<feature type="chain" id="PRO_5004709833" description="Outer membrane protein beta-barrel domain-containing protein" evidence="1">
    <location>
        <begin position="23"/>
        <end position="244"/>
    </location>
</feature>
<name>V2URD3_9GAMM</name>
<keyword evidence="1" id="KW-0732">Signal</keyword>
<organism evidence="2 3">
    <name type="scientific">Acinetobacter brisouii CIP 110357</name>
    <dbReference type="NCBI Taxonomy" id="1341683"/>
    <lineage>
        <taxon>Bacteria</taxon>
        <taxon>Pseudomonadati</taxon>
        <taxon>Pseudomonadota</taxon>
        <taxon>Gammaproteobacteria</taxon>
        <taxon>Moraxellales</taxon>
        <taxon>Moraxellaceae</taxon>
        <taxon>Acinetobacter</taxon>
    </lineage>
</organism>
<dbReference type="Gene3D" id="2.40.160.170">
    <property type="match status" value="1"/>
</dbReference>
<dbReference type="PATRIC" id="fig|1341683.3.peg.1677"/>
<dbReference type="OrthoDB" id="7061880at2"/>
<comment type="caution">
    <text evidence="2">The sequence shown here is derived from an EMBL/GenBank/DDBJ whole genome shotgun (WGS) entry which is preliminary data.</text>
</comment>
<sequence>MKNIQKILVASALVSITGVVMADEPVITEPGNTYKTYLPSSFRAEAGTTGYGGAFTWDVNPYVGVSLGYNGGDINWRNNIKSHGTKYDLNQHNNNNVYLNAEMHPWGASSNHFAKSVYVAAGAAYLDNDYKLTSKSNDGNVFVNDNKYNITGNITGQMKYKNEIAPYVGIGAHPMLSEHWGVFGEVGAYYTDNPAVTLTSNATVNSGGTNAQFQSDLKAQENKIANEDKYKWLPSAKVGVIYRF</sequence>
<keyword evidence="3" id="KW-1185">Reference proteome</keyword>
<dbReference type="AlphaFoldDB" id="V2URD3"/>
<reference evidence="2 3" key="1">
    <citation type="submission" date="2013-10" db="EMBL/GenBank/DDBJ databases">
        <title>The Genome Sequence of Acinetobacter brisouii CIP 110357.</title>
        <authorList>
            <consortium name="The Broad Institute Genomics Platform"/>
            <consortium name="The Broad Institute Genome Sequencing Center for Infectious Disease"/>
            <person name="Cerqueira G."/>
            <person name="Feldgarden M."/>
            <person name="Courvalin P."/>
            <person name="Grillot-Courvalin C."/>
            <person name="Clermont D."/>
            <person name="Rocha E."/>
            <person name="Yoon E.-J."/>
            <person name="Nemec A."/>
            <person name="Young S.K."/>
            <person name="Zeng Q."/>
            <person name="Gargeya S."/>
            <person name="Fitzgerald M."/>
            <person name="Abouelleil A."/>
            <person name="Alvarado L."/>
            <person name="Berlin A.M."/>
            <person name="Chapman S.B."/>
            <person name="Gainer-Dewar J."/>
            <person name="Goldberg J."/>
            <person name="Gnerre S."/>
            <person name="Griggs A."/>
            <person name="Gujja S."/>
            <person name="Hansen M."/>
            <person name="Howarth C."/>
            <person name="Imamovic A."/>
            <person name="Ireland A."/>
            <person name="Larimer J."/>
            <person name="McCowan C."/>
            <person name="Murphy C."/>
            <person name="Pearson M."/>
            <person name="Poon T.W."/>
            <person name="Priest M."/>
            <person name="Roberts A."/>
            <person name="Saif S."/>
            <person name="Shea T."/>
            <person name="Sykes S."/>
            <person name="Wortman J."/>
            <person name="Nusbaum C."/>
            <person name="Birren B."/>
        </authorList>
    </citation>
    <scope>NUCLEOTIDE SEQUENCE [LARGE SCALE GENOMIC DNA]</scope>
    <source>
        <strain evidence="2 3">CIP 110357</strain>
    </source>
</reference>
<feature type="signal peptide" evidence="1">
    <location>
        <begin position="1"/>
        <end position="22"/>
    </location>
</feature>
<dbReference type="HOGENOM" id="CLU_1145296_0_0_6"/>
<evidence type="ECO:0000313" key="3">
    <source>
        <dbReference type="Proteomes" id="UP000018418"/>
    </source>
</evidence>
<dbReference type="STRING" id="396323.VH98_02525"/>
<evidence type="ECO:0000256" key="1">
    <source>
        <dbReference type="SAM" id="SignalP"/>
    </source>
</evidence>
<dbReference type="Proteomes" id="UP000018418">
    <property type="component" value="Unassembled WGS sequence"/>
</dbReference>
<evidence type="ECO:0000313" key="2">
    <source>
        <dbReference type="EMBL" id="ESK51181.1"/>
    </source>
</evidence>
<proteinExistence type="predicted"/>